<comment type="cofactor">
    <cofactor evidence="1">
        <name>FAD</name>
        <dbReference type="ChEBI" id="CHEBI:57692"/>
    </cofactor>
</comment>
<evidence type="ECO:0000256" key="4">
    <source>
        <dbReference type="ARBA" id="ARBA00022827"/>
    </source>
</evidence>
<comment type="similarity">
    <text evidence="2">Belongs to the oxygen-dependent FAD-linked oxidoreductase family.</text>
</comment>
<feature type="non-terminal residue" evidence="7">
    <location>
        <position position="164"/>
    </location>
</feature>
<comment type="caution">
    <text evidence="7">The sequence shown here is derived from an EMBL/GenBank/DDBJ whole genome shotgun (WGS) entry which is preliminary data.</text>
</comment>
<gene>
    <name evidence="7" type="ORF">H2201_009038</name>
</gene>
<accession>A0ABQ9NL95</accession>
<dbReference type="Pfam" id="PF01565">
    <property type="entry name" value="FAD_binding_4"/>
    <property type="match status" value="1"/>
</dbReference>
<proteinExistence type="inferred from homology"/>
<sequence length="164" mass="17726">MDNLETTQNITTVGTEVKAEPGVYVNEVIPDISLPDHVLNVLREQLRPFSCEIFVPGQEGYDEKIERFSDMAVKRAGAVILVTSAEEVSIVVKIARVKHIQFVVSAGRHSTGGASSVEGGIIIDLRKMRKVTVDPEAKTITAEGGCTWEDVDVEAAKYGLATVG</sequence>
<organism evidence="7 8">
    <name type="scientific">Coniosporium apollinis</name>
    <dbReference type="NCBI Taxonomy" id="61459"/>
    <lineage>
        <taxon>Eukaryota</taxon>
        <taxon>Fungi</taxon>
        <taxon>Dikarya</taxon>
        <taxon>Ascomycota</taxon>
        <taxon>Pezizomycotina</taxon>
        <taxon>Dothideomycetes</taxon>
        <taxon>Dothideomycetes incertae sedis</taxon>
        <taxon>Coniosporium</taxon>
    </lineage>
</organism>
<evidence type="ECO:0000259" key="6">
    <source>
        <dbReference type="PROSITE" id="PS51387"/>
    </source>
</evidence>
<dbReference type="PANTHER" id="PTHR42973">
    <property type="entry name" value="BINDING OXIDOREDUCTASE, PUTATIVE (AFU_ORTHOLOGUE AFUA_1G17690)-RELATED"/>
    <property type="match status" value="1"/>
</dbReference>
<dbReference type="SUPFAM" id="SSF56176">
    <property type="entry name" value="FAD-binding/transporter-associated domain-like"/>
    <property type="match status" value="1"/>
</dbReference>
<evidence type="ECO:0000256" key="1">
    <source>
        <dbReference type="ARBA" id="ARBA00001974"/>
    </source>
</evidence>
<evidence type="ECO:0000256" key="3">
    <source>
        <dbReference type="ARBA" id="ARBA00022630"/>
    </source>
</evidence>
<dbReference type="EMBL" id="JAPDRL010000259">
    <property type="protein sequence ID" value="KAJ9654166.1"/>
    <property type="molecule type" value="Genomic_DNA"/>
</dbReference>
<keyword evidence="4" id="KW-0274">FAD</keyword>
<dbReference type="InterPro" id="IPR016169">
    <property type="entry name" value="FAD-bd_PCMH_sub2"/>
</dbReference>
<dbReference type="InterPro" id="IPR016167">
    <property type="entry name" value="FAD-bd_PCMH_sub1"/>
</dbReference>
<dbReference type="PROSITE" id="PS51387">
    <property type="entry name" value="FAD_PCMH"/>
    <property type="match status" value="1"/>
</dbReference>
<reference evidence="7" key="1">
    <citation type="submission" date="2022-10" db="EMBL/GenBank/DDBJ databases">
        <title>Culturing micro-colonial fungi from biological soil crusts in the Mojave desert and describing Neophaeococcomyces mojavensis, and introducing the new genera and species Taxawa tesnikishii.</title>
        <authorList>
            <person name="Kurbessoian T."/>
            <person name="Stajich J.E."/>
        </authorList>
    </citation>
    <scope>NUCLEOTIDE SEQUENCE</scope>
    <source>
        <strain evidence="7">TK_1</strain>
    </source>
</reference>
<keyword evidence="8" id="KW-1185">Reference proteome</keyword>
<dbReference type="InterPro" id="IPR006094">
    <property type="entry name" value="Oxid_FAD_bind_N"/>
</dbReference>
<keyword evidence="5" id="KW-0560">Oxidoreductase</keyword>
<dbReference type="Gene3D" id="3.30.43.10">
    <property type="entry name" value="Uridine Diphospho-n-acetylenolpyruvylglucosamine Reductase, domain 2"/>
    <property type="match status" value="1"/>
</dbReference>
<dbReference type="InterPro" id="IPR036318">
    <property type="entry name" value="FAD-bd_PCMH-like_sf"/>
</dbReference>
<dbReference type="PANTHER" id="PTHR42973:SF39">
    <property type="entry name" value="FAD-BINDING PCMH-TYPE DOMAIN-CONTAINING PROTEIN"/>
    <property type="match status" value="1"/>
</dbReference>
<dbReference type="InterPro" id="IPR016166">
    <property type="entry name" value="FAD-bd_PCMH"/>
</dbReference>
<evidence type="ECO:0000256" key="5">
    <source>
        <dbReference type="ARBA" id="ARBA00023002"/>
    </source>
</evidence>
<protein>
    <recommendedName>
        <fullName evidence="6">FAD-binding PCMH-type domain-containing protein</fullName>
    </recommendedName>
</protein>
<dbReference type="Proteomes" id="UP001172684">
    <property type="component" value="Unassembled WGS sequence"/>
</dbReference>
<keyword evidence="3" id="KW-0285">Flavoprotein</keyword>
<dbReference type="InterPro" id="IPR050416">
    <property type="entry name" value="FAD-linked_Oxidoreductase"/>
</dbReference>
<evidence type="ECO:0000313" key="7">
    <source>
        <dbReference type="EMBL" id="KAJ9654166.1"/>
    </source>
</evidence>
<evidence type="ECO:0000256" key="2">
    <source>
        <dbReference type="ARBA" id="ARBA00005466"/>
    </source>
</evidence>
<feature type="domain" description="FAD-binding PCMH-type" evidence="6">
    <location>
        <begin position="71"/>
        <end position="164"/>
    </location>
</feature>
<name>A0ABQ9NL95_9PEZI</name>
<evidence type="ECO:0000313" key="8">
    <source>
        <dbReference type="Proteomes" id="UP001172684"/>
    </source>
</evidence>
<dbReference type="Gene3D" id="3.30.465.10">
    <property type="match status" value="1"/>
</dbReference>